<comment type="function">
    <text evidence="1">Probable oxidoreductase that may play a role as regulator of mitochondrial function.</text>
</comment>
<gene>
    <name evidence="5" type="ORF">VP02_00680</name>
</gene>
<sequence length="570" mass="62209">MSKHNDLDALIIGAGHNGLVCANYLARAGLKVLVLEARPIVGGACTSEELIPGAIFSSCSYIQMMFRQEVVDDLELKKYGLESVAPGLQEMALWDDGDRVMFWQEIDKTLRSIEEHNKADGANFMRFATRLKRFGELTHEIQLSDPPTQQRLKAIFDDAGESALYDAFMTASAEDLLKDYIESDRLRGFMMFMGLVSTWGSPTTPGTAYVYGYHALGEFEGQFGRYGLPKGGMGMISESLVSALQAFGGRVETSTTIQQVLIEEGKAVGVLLASGEQIRAPLVISGADPTRSLVGLLPNGALPEAAAADAKEIDQRGSMARIHLLVDALPDYVGFPGGKLGPQHQGLNILGPSPALYEMAWQAQQRGEFPDDMVVEALIPSVTHPGLVSQPGTHTLSLGVQQLPFDLAHGDWDTRKEEWADKVLEIYFRYAPNMRNHILARHVITPLDLHRDYHITRGNIFHQSMIGLDNLFDNRPIKAAAHYRTPVPGYYLCGSGSHPGGGVSGMPGHNAAQRILADLAGQTDTAAGRKVLKADNGLIGNLLKTDVGQRLGYQVARSRIFRSLTERLSK</sequence>
<dbReference type="Pfam" id="PF01593">
    <property type="entry name" value="Amino_oxidase"/>
    <property type="match status" value="1"/>
</dbReference>
<dbReference type="PATRIC" id="fig|132476.4.peg.148"/>
<dbReference type="InterPro" id="IPR036188">
    <property type="entry name" value="FAD/NAD-bd_sf"/>
</dbReference>
<evidence type="ECO:0000256" key="1">
    <source>
        <dbReference type="ARBA" id="ARBA00037217"/>
    </source>
</evidence>
<dbReference type="Gene3D" id="3.50.50.60">
    <property type="entry name" value="FAD/NAD(P)-binding domain"/>
    <property type="match status" value="2"/>
</dbReference>
<evidence type="ECO:0000313" key="5">
    <source>
        <dbReference type="EMBL" id="KKA09908.1"/>
    </source>
</evidence>
<evidence type="ECO:0000256" key="3">
    <source>
        <dbReference type="ARBA" id="ARBA00040298"/>
    </source>
</evidence>
<evidence type="ECO:0000256" key="2">
    <source>
        <dbReference type="ARBA" id="ARBA00038825"/>
    </source>
</evidence>
<proteinExistence type="predicted"/>
<dbReference type="GO" id="GO:0016491">
    <property type="term" value="F:oxidoreductase activity"/>
    <property type="evidence" value="ECO:0007669"/>
    <property type="project" value="InterPro"/>
</dbReference>
<evidence type="ECO:0000259" key="4">
    <source>
        <dbReference type="Pfam" id="PF01593"/>
    </source>
</evidence>
<comment type="subunit">
    <text evidence="2">Interacts with COX5B; this interaction may contribute to localize PYROXD2 to the inner face of the inner mitochondrial membrane.</text>
</comment>
<organism evidence="5 6">
    <name type="scientific">Pseudomonas kilonensis</name>
    <dbReference type="NCBI Taxonomy" id="132476"/>
    <lineage>
        <taxon>Bacteria</taxon>
        <taxon>Pseudomonadati</taxon>
        <taxon>Pseudomonadota</taxon>
        <taxon>Gammaproteobacteria</taxon>
        <taxon>Pseudomonadales</taxon>
        <taxon>Pseudomonadaceae</taxon>
        <taxon>Pseudomonas</taxon>
    </lineage>
</organism>
<dbReference type="EMBL" id="JZXC01000001">
    <property type="protein sequence ID" value="KKA09908.1"/>
    <property type="molecule type" value="Genomic_DNA"/>
</dbReference>
<name>A0A0F4XX14_9PSED</name>
<dbReference type="InterPro" id="IPR002937">
    <property type="entry name" value="Amino_oxidase"/>
</dbReference>
<comment type="caution">
    <text evidence="5">The sequence shown here is derived from an EMBL/GenBank/DDBJ whole genome shotgun (WGS) entry which is preliminary data.</text>
</comment>
<evidence type="ECO:0000313" key="6">
    <source>
        <dbReference type="Proteomes" id="UP000033662"/>
    </source>
</evidence>
<protein>
    <recommendedName>
        <fullName evidence="3">Pyridine nucleotide-disulfide oxidoreductase domain-containing protein 2</fullName>
    </recommendedName>
</protein>
<dbReference type="OrthoDB" id="9774675at2"/>
<dbReference type="PANTHER" id="PTHR10668">
    <property type="entry name" value="PHYTOENE DEHYDROGENASE"/>
    <property type="match status" value="1"/>
</dbReference>
<dbReference type="Proteomes" id="UP000033662">
    <property type="component" value="Unassembled WGS sequence"/>
</dbReference>
<dbReference type="PANTHER" id="PTHR10668:SF103">
    <property type="entry name" value="PYRIDINE NUCLEOTIDE-DISULFIDE OXIDOREDUCTASE DOMAIN-CONTAINING PROTEIN 2"/>
    <property type="match status" value="1"/>
</dbReference>
<feature type="domain" description="Amine oxidase" evidence="4">
    <location>
        <begin position="18"/>
        <end position="326"/>
    </location>
</feature>
<reference evidence="5 6" key="1">
    <citation type="submission" date="2015-03" db="EMBL/GenBank/DDBJ databases">
        <title>Pseudomonas fluorescens 1855-344 Genome sequencing and assembly.</title>
        <authorList>
            <person name="Eng W.W.H."/>
            <person name="Gan H.M."/>
            <person name="Savka M.A."/>
        </authorList>
    </citation>
    <scope>NUCLEOTIDE SEQUENCE [LARGE SCALE GENOMIC DNA]</scope>
    <source>
        <strain evidence="5 6">1855-344</strain>
    </source>
</reference>
<dbReference type="SUPFAM" id="SSF51905">
    <property type="entry name" value="FAD/NAD(P)-binding domain"/>
    <property type="match status" value="1"/>
</dbReference>
<accession>A0A0F4XX14</accession>
<dbReference type="AlphaFoldDB" id="A0A0F4XX14"/>